<evidence type="ECO:0000256" key="4">
    <source>
        <dbReference type="ARBA" id="ARBA00022679"/>
    </source>
</evidence>
<keyword evidence="11" id="KW-1185">Reference proteome</keyword>
<dbReference type="AlphaFoldDB" id="A0A0H4WUY0"/>
<evidence type="ECO:0000256" key="7">
    <source>
        <dbReference type="ARBA" id="ARBA00023136"/>
    </source>
</evidence>
<evidence type="ECO:0000256" key="2">
    <source>
        <dbReference type="ARBA" id="ARBA00022475"/>
    </source>
</evidence>
<keyword evidence="7 8" id="KW-0472">Membrane</keyword>
<feature type="transmembrane region" description="Helical" evidence="8">
    <location>
        <begin position="12"/>
        <end position="35"/>
    </location>
</feature>
<evidence type="ECO:0000256" key="6">
    <source>
        <dbReference type="ARBA" id="ARBA00022989"/>
    </source>
</evidence>
<dbReference type="EMBL" id="CP012109">
    <property type="protein sequence ID" value="AKQ67226.1"/>
    <property type="molecule type" value="Genomic_DNA"/>
</dbReference>
<feature type="transmembrane region" description="Helical" evidence="8">
    <location>
        <begin position="104"/>
        <end position="121"/>
    </location>
</feature>
<organism evidence="10 11">
    <name type="scientific">Pseudomyxococcus hansupus</name>
    <dbReference type="NCBI Taxonomy" id="1297742"/>
    <lineage>
        <taxon>Bacteria</taxon>
        <taxon>Pseudomonadati</taxon>
        <taxon>Myxococcota</taxon>
        <taxon>Myxococcia</taxon>
        <taxon>Myxococcales</taxon>
        <taxon>Cystobacterineae</taxon>
        <taxon>Myxococcaceae</taxon>
        <taxon>Pseudomyxococcus</taxon>
    </lineage>
</organism>
<dbReference type="RefSeq" id="WP_002635039.1">
    <property type="nucleotide sequence ID" value="NZ_CP012109.1"/>
</dbReference>
<keyword evidence="4" id="KW-0808">Transferase</keyword>
<evidence type="ECO:0000256" key="5">
    <source>
        <dbReference type="ARBA" id="ARBA00022692"/>
    </source>
</evidence>
<feature type="domain" description="Glycosyltransferase RgtA/B/C/D-like" evidence="9">
    <location>
        <begin position="77"/>
        <end position="239"/>
    </location>
</feature>
<dbReference type="KEGG" id="mym:A176_004138"/>
<dbReference type="PATRIC" id="fig|1297742.4.peg.4183"/>
<dbReference type="Proteomes" id="UP000009026">
    <property type="component" value="Chromosome"/>
</dbReference>
<accession>A0A0H4WUY0</accession>
<keyword evidence="3" id="KW-0328">Glycosyltransferase</keyword>
<comment type="subcellular location">
    <subcellularLocation>
        <location evidence="1">Cell membrane</location>
        <topology evidence="1">Multi-pass membrane protein</topology>
    </subcellularLocation>
</comment>
<dbReference type="GO" id="GO:0009103">
    <property type="term" value="P:lipopolysaccharide biosynthetic process"/>
    <property type="evidence" value="ECO:0007669"/>
    <property type="project" value="UniProtKB-ARBA"/>
</dbReference>
<feature type="transmembrane region" description="Helical" evidence="8">
    <location>
        <begin position="219"/>
        <end position="239"/>
    </location>
</feature>
<feature type="transmembrane region" description="Helical" evidence="8">
    <location>
        <begin position="421"/>
        <end position="439"/>
    </location>
</feature>
<dbReference type="STRING" id="1297742.A176_004138"/>
<dbReference type="InterPro" id="IPR050297">
    <property type="entry name" value="LipidA_mod_glycosyltrf_83"/>
</dbReference>
<dbReference type="GO" id="GO:0005886">
    <property type="term" value="C:plasma membrane"/>
    <property type="evidence" value="ECO:0007669"/>
    <property type="project" value="UniProtKB-SubCell"/>
</dbReference>
<keyword evidence="6 8" id="KW-1133">Transmembrane helix</keyword>
<dbReference type="InterPro" id="IPR038731">
    <property type="entry name" value="RgtA/B/C-like"/>
</dbReference>
<protein>
    <recommendedName>
        <fullName evidence="9">Glycosyltransferase RgtA/B/C/D-like domain-containing protein</fullName>
    </recommendedName>
</protein>
<dbReference type="GO" id="GO:0016763">
    <property type="term" value="F:pentosyltransferase activity"/>
    <property type="evidence" value="ECO:0007669"/>
    <property type="project" value="TreeGrafter"/>
</dbReference>
<feature type="transmembrane region" description="Helical" evidence="8">
    <location>
        <begin position="451"/>
        <end position="472"/>
    </location>
</feature>
<proteinExistence type="predicted"/>
<evidence type="ECO:0000256" key="1">
    <source>
        <dbReference type="ARBA" id="ARBA00004651"/>
    </source>
</evidence>
<dbReference type="OrthoDB" id="5488792at2"/>
<dbReference type="PANTHER" id="PTHR33908:SF11">
    <property type="entry name" value="MEMBRANE PROTEIN"/>
    <property type="match status" value="1"/>
</dbReference>
<dbReference type="eggNOG" id="COG1807">
    <property type="taxonomic scope" value="Bacteria"/>
</dbReference>
<keyword evidence="5 8" id="KW-0812">Transmembrane</keyword>
<evidence type="ECO:0000313" key="10">
    <source>
        <dbReference type="EMBL" id="AKQ67226.1"/>
    </source>
</evidence>
<evidence type="ECO:0000259" key="9">
    <source>
        <dbReference type="Pfam" id="PF13231"/>
    </source>
</evidence>
<evidence type="ECO:0000313" key="11">
    <source>
        <dbReference type="Proteomes" id="UP000009026"/>
    </source>
</evidence>
<gene>
    <name evidence="10" type="ORF">A176_004138</name>
</gene>
<keyword evidence="2" id="KW-1003">Cell membrane</keyword>
<dbReference type="Pfam" id="PF13231">
    <property type="entry name" value="PMT_2"/>
    <property type="match status" value="1"/>
</dbReference>
<name>A0A0H4WUY0_9BACT</name>
<dbReference type="PANTHER" id="PTHR33908">
    <property type="entry name" value="MANNOSYLTRANSFERASE YKCB-RELATED"/>
    <property type="match status" value="1"/>
</dbReference>
<feature type="transmembrane region" description="Helical" evidence="8">
    <location>
        <begin position="127"/>
        <end position="146"/>
    </location>
</feature>
<evidence type="ECO:0000256" key="8">
    <source>
        <dbReference type="SAM" id="Phobius"/>
    </source>
</evidence>
<feature type="transmembrane region" description="Helical" evidence="8">
    <location>
        <begin position="153"/>
        <end position="172"/>
    </location>
</feature>
<evidence type="ECO:0000256" key="3">
    <source>
        <dbReference type="ARBA" id="ARBA00022676"/>
    </source>
</evidence>
<reference evidence="10 11" key="1">
    <citation type="journal article" date="2016" name="PLoS ONE">
        <title>Complete Genome Sequence and Comparative Genomics of a Novel Myxobacterium Myxococcus hansupus.</title>
        <authorList>
            <person name="Sharma G."/>
            <person name="Narwani T."/>
            <person name="Subramanian S."/>
        </authorList>
    </citation>
    <scope>NUCLEOTIDE SEQUENCE [LARGE SCALE GENOMIC DNA]</scope>
    <source>
        <strain evidence="11">mixupus</strain>
    </source>
</reference>
<sequence length="500" mass="54997">MRRLFTSASGLYAKHPVALGVTAVFGLSLLLRWLYLQAAPDRTWPFSIFFYGDARFFHAYAADLARGHEGPAALPYHPPLFPWLLGMLYRVLGTPQGSAYPYKLALAGLNAATVAFTWWWWRKVLGTGWSLLGAALFAGSFGWLVLSTTYSNEVLYALFLSATCALMLHHRARPSWPGAVLLGAVMGLGALTRAEHLYLWPFLLAWAWLQRGGAPVRTLAPRWALAMLVTALVLAPWAVHNARVLRELNARTPHLEPLPVLAPITVYGPINFAMANHAKATGGFTPDSVNQAGQEGFLDVANPAQRHLLLHGYAEGLAWMGAHPLDAARLWWAKLDRWLDGFQLGWGTTNRPSGLSGARAPVDVFVPEGAWLKWPLTLLLLAGAALSLRSAWRDCALFTAVLLHRALITVAFFGYTRGLLAIFPVLIPLLLLPFVALTARAPQRAWTRRLPAVATALLLLLWVEAGVLALSAPRRFMASGSTDRASGKLIQDDWVRIWPH</sequence>